<geneLocation type="mitochondrion" evidence="7"/>
<dbReference type="SMART" id="SM01382">
    <property type="entry name" value="Ribosomal_L2_C"/>
    <property type="match status" value="1"/>
</dbReference>
<dbReference type="GO" id="GO:0003735">
    <property type="term" value="F:structural constituent of ribosome"/>
    <property type="evidence" value="ECO:0007669"/>
    <property type="project" value="InterPro"/>
</dbReference>
<evidence type="ECO:0000259" key="5">
    <source>
        <dbReference type="SMART" id="SM01382"/>
    </source>
</evidence>
<feature type="domain" description="Large ribosomal subunit protein uL2 C-terminal" evidence="5">
    <location>
        <begin position="122"/>
        <end position="244"/>
    </location>
</feature>
<keyword evidence="2 7" id="KW-0689">Ribosomal protein</keyword>
<evidence type="ECO:0000256" key="3">
    <source>
        <dbReference type="ARBA" id="ARBA00023274"/>
    </source>
</evidence>
<dbReference type="InterPro" id="IPR022669">
    <property type="entry name" value="Ribosomal_uL2_C"/>
</dbReference>
<dbReference type="PANTHER" id="PTHR13691:SF5">
    <property type="entry name" value="LARGE RIBOSOMAL SUBUNIT PROTEIN UL2M"/>
    <property type="match status" value="1"/>
</dbReference>
<dbReference type="PROSITE" id="PS00467">
    <property type="entry name" value="RIBOSOMAL_L2"/>
    <property type="match status" value="1"/>
</dbReference>
<feature type="region of interest" description="Disordered" evidence="4">
    <location>
        <begin position="1"/>
        <end position="30"/>
    </location>
</feature>
<dbReference type="GO" id="GO:0003723">
    <property type="term" value="F:RNA binding"/>
    <property type="evidence" value="ECO:0007669"/>
    <property type="project" value="TreeGrafter"/>
</dbReference>
<dbReference type="InterPro" id="IPR002171">
    <property type="entry name" value="Ribosomal_uL2"/>
</dbReference>
<proteinExistence type="inferred from homology"/>
<dbReference type="SUPFAM" id="SSF50249">
    <property type="entry name" value="Nucleic acid-binding proteins"/>
    <property type="match status" value="1"/>
</dbReference>
<dbReference type="InterPro" id="IPR012340">
    <property type="entry name" value="NA-bd_OB-fold"/>
</dbReference>
<dbReference type="EMBL" id="LC515367">
    <property type="protein sequence ID" value="BBQ05361.1"/>
    <property type="molecule type" value="Genomic_DNA"/>
</dbReference>
<name>A0A679ENU7_9CRYP</name>
<evidence type="ECO:0000256" key="2">
    <source>
        <dbReference type="ARBA" id="ARBA00022980"/>
    </source>
</evidence>
<comment type="similarity">
    <text evidence="1">Belongs to the universal ribosomal protein uL2 family.</text>
</comment>
<gene>
    <name evidence="7" type="primary">rpl2</name>
</gene>
<dbReference type="GO" id="GO:0032543">
    <property type="term" value="P:mitochondrial translation"/>
    <property type="evidence" value="ECO:0007669"/>
    <property type="project" value="TreeGrafter"/>
</dbReference>
<reference evidence="7" key="1">
    <citation type="submission" date="2019-12" db="EMBL/GenBank/DDBJ databases">
        <title>Mitochondrial genomes of Hemiarma marina and Leucocryptos marina revised the evolution of cytochrome c maturation in Cryptista.</title>
        <authorList>
            <person name="Nishimura Y."/>
            <person name="Kume K."/>
            <person name="Sonehara K."/>
            <person name="Tanifuji G."/>
            <person name="Shiratori T."/>
            <person name="Ishida K."/>
            <person name="Hashimoto T."/>
            <person name="Inagaki Y."/>
            <person name="Ohkuma M."/>
        </authorList>
    </citation>
    <scope>NUCLEOTIDE SEQUENCE</scope>
    <source>
        <strain evidence="7">SRT149</strain>
    </source>
</reference>
<sequence>MGASWKGGTVTKVPTGGRNHTGQITVRHHGGGVKRKLRKITWVLPGKQRYEVEAIEYDPNRTAYLALVRSEKTQERAYTLATEGMKVGGSIYSVEGGSDWSEDESQEFMKRLEKRWEEQGYGVPSWMVPLGWVPMGMEVCNINGKWIRSGGSGGKILEKRDGRVLVAMPSGEVRWMKADWTAQMGIPQTNMKAGQPIGKAGIARRRGIRPSVRGVAMNPVDHPHGGGEGRSSGGRPSVTPWGKPAHGKPTRAKAWHPWVVTPRQRAWQKKKA</sequence>
<dbReference type="AlphaFoldDB" id="A0A679ENU7"/>
<feature type="compositionally biased region" description="Basic residues" evidence="4">
    <location>
        <begin position="245"/>
        <end position="254"/>
    </location>
</feature>
<evidence type="ECO:0000259" key="6">
    <source>
        <dbReference type="SMART" id="SM01383"/>
    </source>
</evidence>
<dbReference type="Gene3D" id="4.10.950.10">
    <property type="entry name" value="Ribosomal protein L2, domain 3"/>
    <property type="match status" value="1"/>
</dbReference>
<dbReference type="Gene3D" id="2.40.50.140">
    <property type="entry name" value="Nucleic acid-binding proteins"/>
    <property type="match status" value="1"/>
</dbReference>
<dbReference type="PANTHER" id="PTHR13691">
    <property type="entry name" value="RIBOSOMAL PROTEIN L2"/>
    <property type="match status" value="1"/>
</dbReference>
<dbReference type="Pfam" id="PF00181">
    <property type="entry name" value="Ribosomal_L2_N"/>
    <property type="match status" value="1"/>
</dbReference>
<dbReference type="InterPro" id="IPR022671">
    <property type="entry name" value="Ribosomal_uL2_CS"/>
</dbReference>
<dbReference type="SMART" id="SM01383">
    <property type="entry name" value="Ribosomal_L2"/>
    <property type="match status" value="1"/>
</dbReference>
<dbReference type="InterPro" id="IPR014726">
    <property type="entry name" value="Ribosomal_uL2_dom3"/>
</dbReference>
<keyword evidence="7" id="KW-0496">Mitochondrion</keyword>
<feature type="domain" description="Large ribosomal subunit protein uL2 RNA-binding" evidence="6">
    <location>
        <begin position="17"/>
        <end position="93"/>
    </location>
</feature>
<dbReference type="Gene3D" id="2.30.30.30">
    <property type="match status" value="1"/>
</dbReference>
<dbReference type="InterPro" id="IPR008991">
    <property type="entry name" value="Translation_prot_SH3-like_sf"/>
</dbReference>
<accession>A0A679ENU7</accession>
<feature type="region of interest" description="Disordered" evidence="4">
    <location>
        <begin position="214"/>
        <end position="272"/>
    </location>
</feature>
<dbReference type="InterPro" id="IPR022666">
    <property type="entry name" value="Ribosomal_uL2_RNA-bd_dom"/>
</dbReference>
<dbReference type="SUPFAM" id="SSF50104">
    <property type="entry name" value="Translation proteins SH3-like domain"/>
    <property type="match status" value="1"/>
</dbReference>
<dbReference type="PIRSF" id="PIRSF002158">
    <property type="entry name" value="Ribosomal_L2"/>
    <property type="match status" value="1"/>
</dbReference>
<dbReference type="InterPro" id="IPR014722">
    <property type="entry name" value="Rib_uL2_dom2"/>
</dbReference>
<keyword evidence="3" id="KW-0687">Ribonucleoprotein</keyword>
<dbReference type="FunFam" id="4.10.950.10:FF:000001">
    <property type="entry name" value="50S ribosomal protein L2"/>
    <property type="match status" value="1"/>
</dbReference>
<evidence type="ECO:0000256" key="4">
    <source>
        <dbReference type="SAM" id="MobiDB-lite"/>
    </source>
</evidence>
<organism evidence="7">
    <name type="scientific">Hemiarma marina</name>
    <dbReference type="NCBI Taxonomy" id="1848298"/>
    <lineage>
        <taxon>Eukaryota</taxon>
        <taxon>Cryptophyceae</taxon>
        <taxon>Cyathomonadacea</taxon>
        <taxon>Goniomonadaceae</taxon>
    </lineage>
</organism>
<feature type="compositionally biased region" description="Low complexity" evidence="4">
    <location>
        <begin position="1"/>
        <end position="17"/>
    </location>
</feature>
<protein>
    <submittedName>
        <fullName evidence="7">50S ribosomal protein L2</fullName>
    </submittedName>
</protein>
<evidence type="ECO:0000256" key="1">
    <source>
        <dbReference type="ARBA" id="ARBA00005636"/>
    </source>
</evidence>
<dbReference type="Pfam" id="PF03947">
    <property type="entry name" value="Ribosomal_L2_C"/>
    <property type="match status" value="1"/>
</dbReference>
<evidence type="ECO:0000313" key="7">
    <source>
        <dbReference type="EMBL" id="BBQ05361.1"/>
    </source>
</evidence>
<dbReference type="GO" id="GO:0005762">
    <property type="term" value="C:mitochondrial large ribosomal subunit"/>
    <property type="evidence" value="ECO:0007669"/>
    <property type="project" value="TreeGrafter"/>
</dbReference>